<evidence type="ECO:0000313" key="1">
    <source>
        <dbReference type="EMBL" id="MPL72571.1"/>
    </source>
</evidence>
<dbReference type="AlphaFoldDB" id="A0A644U3H4"/>
<sequence length="678" mass="73352">MISNSVIKKTLILGGIIVLILSAMILPVSASNENYLVFYMVGSDLESQDRFGSANLKDLADNWDPDIGDILVIYGGAHKTGWDNGLAITNLELLQKDLLDGEVGCDGDPATPTEFVLTRLPGLDISSPGALSKGLAYADTYAASNGLASAGRYLIFWDHGGGYEGFGANELLDSWMSVDDLKAGLSSSKKYDMIIFDACLMASLEVADALHPYADYLAASEENVPGAGLNYAGIGKALSSDPAMTPEDFGKTIITSFISVQDGEAKTFSLVRLDKTQSVVSSLDTFGHSLRDVLDDTDSLAALSGIYTSIQGYGRSDDGSTVTSVDLYEFADHILANTEEGTSLHTSAGNLQTALRDYVLMTKDSGHFSAANGVSIAAPKNEFVSEFPSSIMFGRNGWYEYFSTYMNTAGSPAKPGAQYRSGSADSRTIVVNDPTKMTIVLADYLYLKDGNYLIIGQTPLEETYVSSDSGLWISVPSGEYDDPDWDGSWFVLGGEGKSSELFVTMKYAYSYLKQGSVSNVYLISGKMTRKVSGKETTIPSVITAVVDMDAMKTTDMFVESLSEDGWYSRTNLWGDTEILAGDVFTPLLEIYNEEEESVSTVYSATGFTFGGDPAAELVRTTLDEEKCYWVVELDDYLDDDSFYLEEPGLPENSTAKSPIPLIGMIFGLAVVCLMSRRR</sequence>
<organism evidence="1">
    <name type="scientific">bioreactor metagenome</name>
    <dbReference type="NCBI Taxonomy" id="1076179"/>
    <lineage>
        <taxon>unclassified sequences</taxon>
        <taxon>metagenomes</taxon>
        <taxon>ecological metagenomes</taxon>
    </lineage>
</organism>
<proteinExistence type="predicted"/>
<protein>
    <recommendedName>
        <fullName evidence="2">Clostripain</fullName>
    </recommendedName>
</protein>
<evidence type="ECO:0008006" key="2">
    <source>
        <dbReference type="Google" id="ProtNLM"/>
    </source>
</evidence>
<dbReference type="PANTHER" id="PTHR37835:SF1">
    <property type="entry name" value="ALPHA-CLOSTRIPAIN"/>
    <property type="match status" value="1"/>
</dbReference>
<accession>A0A644U3H4</accession>
<reference evidence="1" key="1">
    <citation type="submission" date="2019-08" db="EMBL/GenBank/DDBJ databases">
        <authorList>
            <person name="Kucharzyk K."/>
            <person name="Murdoch R.W."/>
            <person name="Higgins S."/>
            <person name="Loffler F."/>
        </authorList>
    </citation>
    <scope>NUCLEOTIDE SEQUENCE</scope>
</reference>
<comment type="caution">
    <text evidence="1">The sequence shown here is derived from an EMBL/GenBank/DDBJ whole genome shotgun (WGS) entry which is preliminary data.</text>
</comment>
<dbReference type="PANTHER" id="PTHR37835">
    <property type="entry name" value="ALPHA-CLOSTRIPAIN"/>
    <property type="match status" value="1"/>
</dbReference>
<dbReference type="Pfam" id="PF03415">
    <property type="entry name" value="Peptidase_C11"/>
    <property type="match status" value="1"/>
</dbReference>
<dbReference type="InterPro" id="IPR005077">
    <property type="entry name" value="Peptidase_C11"/>
</dbReference>
<dbReference type="EMBL" id="VSSQ01000067">
    <property type="protein sequence ID" value="MPL72571.1"/>
    <property type="molecule type" value="Genomic_DNA"/>
</dbReference>
<name>A0A644U3H4_9ZZZZ</name>
<gene>
    <name evidence="1" type="ORF">SDC9_18356</name>
</gene>